<keyword evidence="3" id="KW-0808">Transferase</keyword>
<dbReference type="EMBL" id="CAJNJA010011476">
    <property type="protein sequence ID" value="CAE7273352.1"/>
    <property type="molecule type" value="Genomic_DNA"/>
</dbReference>
<dbReference type="PANTHER" id="PTHR24056">
    <property type="entry name" value="CELL DIVISION PROTEIN KINASE"/>
    <property type="match status" value="1"/>
</dbReference>
<evidence type="ECO:0000256" key="8">
    <source>
        <dbReference type="ARBA" id="ARBA00039612"/>
    </source>
</evidence>
<dbReference type="PROSITE" id="PS00108">
    <property type="entry name" value="PROTEIN_KINASE_ST"/>
    <property type="match status" value="1"/>
</dbReference>
<evidence type="ECO:0000313" key="14">
    <source>
        <dbReference type="Proteomes" id="UP000601435"/>
    </source>
</evidence>
<comment type="similarity">
    <text evidence="1">Belongs to the protein kinase superfamily. CMGC Ser/Thr protein kinase family. CDC2/CDKX subfamily.</text>
</comment>
<dbReference type="PANTHER" id="PTHR24056:SF107">
    <property type="entry name" value="CYCLIN-DEPENDENT KINASE 11A-RELATED"/>
    <property type="match status" value="1"/>
</dbReference>
<evidence type="ECO:0000256" key="7">
    <source>
        <dbReference type="ARBA" id="ARBA00038543"/>
    </source>
</evidence>
<keyword evidence="2" id="KW-0723">Serine/threonine-protein kinase</keyword>
<dbReference type="FunFam" id="3.30.200.20:FF:000172">
    <property type="entry name" value="cyclin-dependent kinase G-2 isoform X1"/>
    <property type="match status" value="1"/>
</dbReference>
<comment type="subunit">
    <text evidence="7">May form a complex composed of at least the catalytic subunit CRK2 and a cyclin.</text>
</comment>
<evidence type="ECO:0000256" key="5">
    <source>
        <dbReference type="ARBA" id="ARBA00022777"/>
    </source>
</evidence>
<dbReference type="AlphaFoldDB" id="A0A812N2D8"/>
<dbReference type="Pfam" id="PF22785">
    <property type="entry name" value="Tc-R-P"/>
    <property type="match status" value="1"/>
</dbReference>
<evidence type="ECO:0000256" key="2">
    <source>
        <dbReference type="ARBA" id="ARBA00022527"/>
    </source>
</evidence>
<evidence type="ECO:0000256" key="10">
    <source>
        <dbReference type="ARBA" id="ARBA00042858"/>
    </source>
</evidence>
<evidence type="ECO:0000256" key="9">
    <source>
        <dbReference type="ARBA" id="ARBA00041902"/>
    </source>
</evidence>
<comment type="caution">
    <text evidence="13">The sequence shown here is derived from an EMBL/GenBank/DDBJ whole genome shotgun (WGS) entry which is preliminary data.</text>
</comment>
<dbReference type="GO" id="GO:0005524">
    <property type="term" value="F:ATP binding"/>
    <property type="evidence" value="ECO:0007669"/>
    <property type="project" value="UniProtKB-KW"/>
</dbReference>
<accession>A0A812N2D8</accession>
<dbReference type="InterPro" id="IPR050108">
    <property type="entry name" value="CDK"/>
</dbReference>
<dbReference type="Gene3D" id="1.10.510.10">
    <property type="entry name" value="Transferase(Phosphotransferase) domain 1"/>
    <property type="match status" value="1"/>
</dbReference>
<dbReference type="Proteomes" id="UP000601435">
    <property type="component" value="Unassembled WGS sequence"/>
</dbReference>
<dbReference type="PROSITE" id="PS50056">
    <property type="entry name" value="TYR_PHOSPHATASE_2"/>
    <property type="match status" value="1"/>
</dbReference>
<dbReference type="Pfam" id="PF00069">
    <property type="entry name" value="Pkinase"/>
    <property type="match status" value="1"/>
</dbReference>
<dbReference type="GO" id="GO:0005634">
    <property type="term" value="C:nucleus"/>
    <property type="evidence" value="ECO:0007669"/>
    <property type="project" value="TreeGrafter"/>
</dbReference>
<evidence type="ECO:0000256" key="4">
    <source>
        <dbReference type="ARBA" id="ARBA00022741"/>
    </source>
</evidence>
<dbReference type="FunFam" id="1.10.510.10:FF:000624">
    <property type="entry name" value="Mitogen-activated protein kinase"/>
    <property type="match status" value="1"/>
</dbReference>
<dbReference type="GO" id="GO:0010556">
    <property type="term" value="P:regulation of macromolecule biosynthetic process"/>
    <property type="evidence" value="ECO:0007669"/>
    <property type="project" value="UniProtKB-ARBA"/>
</dbReference>
<dbReference type="GO" id="GO:0004674">
    <property type="term" value="F:protein serine/threonine kinase activity"/>
    <property type="evidence" value="ECO:0007669"/>
    <property type="project" value="UniProtKB-KW"/>
</dbReference>
<sequence length="774" mass="86152">MSCLSGAKRQRTQAQVDAGFGPVIPGCRSVQQYRKLNRIDEGTYGVVYRACDVETGEVVALKQLKLTAVKSDDGFPSSSLREISVLLEIQHPNVVRCREVVVGNSLQHIFMVMEYVEHELKVLLSKHIFAIAEMKCLLIQLLRGVGHLHQCWILHRDLKTSNILLDKNGVLKICDFGLARHFGQPLRPYTQRVQSLWYRAPEILLGQRIYSSAIDIWSIGCVFGELLLRRPLFEGKAELHQLGLIFGLAGLPSEESWPECQELPNWKLADSFKDLLPGWEVLAEHGSLSALGLDLLQSLLQLCPDRRSSAEVAQQHAYFVEVPLPQETEMLPTFKESNSEGRRSNSGRIVEALKISEDPHVPPNAEGRGMQLQAELFHSRLHAWRLVSEAAMTASDYAAALGKQPNNLRWADDVACVQGNGMWKPTVTDESGDVDVVCFLNEACVHKGAYQVPHYVVDGYYHDDGPPALDQIVESSRLLHEKLQAKKKVLVVCPAGEKFASHRAFSALCTAAYPLLMKGCTLDAAVSVWTGHEVGFRQHSWAPLHKPAPPRHLSLEKCLEALDLAIRQKWLEVEHFNVRAFRDLCAEWDAAWVIPGQILLFADPVTTALDPDPATASHLVPPDSPNFFSWFESNNVTTLVRLNKDRESGLNKSYDPNLFMDLGMTHVQAAYDDTQGGVPPKDVLKKVIDGCAGIREKEAIAFHCKAGFGRSGVCAAVLAIQRFDVPGEILLPWLRMCRPGTITTMQQAKFLQGLRGRADVSKVMSQADECCTMQ</sequence>
<keyword evidence="4" id="KW-0547">Nucleotide-binding</keyword>
<dbReference type="SUPFAM" id="SSF52799">
    <property type="entry name" value="(Phosphotyrosine protein) phosphatases II"/>
    <property type="match status" value="2"/>
</dbReference>
<dbReference type="InterPro" id="IPR029021">
    <property type="entry name" value="Prot-tyrosine_phosphatase-like"/>
</dbReference>
<dbReference type="Gene3D" id="3.90.190.10">
    <property type="entry name" value="Protein tyrosine phosphatase superfamily"/>
    <property type="match status" value="2"/>
</dbReference>
<keyword evidence="6" id="KW-0067">ATP-binding</keyword>
<evidence type="ECO:0000259" key="11">
    <source>
        <dbReference type="PROSITE" id="PS50011"/>
    </source>
</evidence>
<keyword evidence="14" id="KW-1185">Reference proteome</keyword>
<dbReference type="InterPro" id="IPR008271">
    <property type="entry name" value="Ser/Thr_kinase_AS"/>
</dbReference>
<protein>
    <recommendedName>
        <fullName evidence="8">Cyclin-dependent kinase 2 homolog</fullName>
    </recommendedName>
    <alternativeName>
        <fullName evidence="9">Cell division control protein 2 homolog</fullName>
    </alternativeName>
    <alternativeName>
        <fullName evidence="10">cdc2-related kinase 2</fullName>
    </alternativeName>
</protein>
<dbReference type="InterPro" id="IPR000719">
    <property type="entry name" value="Prot_kinase_dom"/>
</dbReference>
<organism evidence="13 14">
    <name type="scientific">Symbiodinium necroappetens</name>
    <dbReference type="NCBI Taxonomy" id="1628268"/>
    <lineage>
        <taxon>Eukaryota</taxon>
        <taxon>Sar</taxon>
        <taxon>Alveolata</taxon>
        <taxon>Dinophyceae</taxon>
        <taxon>Suessiales</taxon>
        <taxon>Symbiodiniaceae</taxon>
        <taxon>Symbiodinium</taxon>
    </lineage>
</organism>
<dbReference type="SUPFAM" id="SSF56112">
    <property type="entry name" value="Protein kinase-like (PK-like)"/>
    <property type="match status" value="1"/>
</dbReference>
<dbReference type="Gene3D" id="3.30.200.20">
    <property type="entry name" value="Phosphorylase Kinase, domain 1"/>
    <property type="match status" value="1"/>
</dbReference>
<evidence type="ECO:0000256" key="6">
    <source>
        <dbReference type="ARBA" id="ARBA00022840"/>
    </source>
</evidence>
<evidence type="ECO:0000256" key="3">
    <source>
        <dbReference type="ARBA" id="ARBA00022679"/>
    </source>
</evidence>
<reference evidence="13" key="1">
    <citation type="submission" date="2021-02" db="EMBL/GenBank/DDBJ databases">
        <authorList>
            <person name="Dougan E. K."/>
            <person name="Rhodes N."/>
            <person name="Thang M."/>
            <person name="Chan C."/>
        </authorList>
    </citation>
    <scope>NUCLEOTIDE SEQUENCE</scope>
</reference>
<dbReference type="InterPro" id="IPR000387">
    <property type="entry name" value="Tyr_Pase_dom"/>
</dbReference>
<dbReference type="SMART" id="SM00220">
    <property type="entry name" value="S_TKc"/>
    <property type="match status" value="1"/>
</dbReference>
<feature type="domain" description="Protein kinase" evidence="11">
    <location>
        <begin position="33"/>
        <end position="319"/>
    </location>
</feature>
<name>A0A812N2D8_9DINO</name>
<proteinExistence type="inferred from homology"/>
<dbReference type="InterPro" id="IPR016130">
    <property type="entry name" value="Tyr_Pase_AS"/>
</dbReference>
<feature type="domain" description="Tyrosine specific protein phosphatases" evidence="12">
    <location>
        <begin position="681"/>
        <end position="749"/>
    </location>
</feature>
<evidence type="ECO:0000259" key="12">
    <source>
        <dbReference type="PROSITE" id="PS50056"/>
    </source>
</evidence>
<evidence type="ECO:0000313" key="13">
    <source>
        <dbReference type="EMBL" id="CAE7273352.1"/>
    </source>
</evidence>
<keyword evidence="5" id="KW-0418">Kinase</keyword>
<dbReference type="GO" id="GO:0007346">
    <property type="term" value="P:regulation of mitotic cell cycle"/>
    <property type="evidence" value="ECO:0007669"/>
    <property type="project" value="TreeGrafter"/>
</dbReference>
<dbReference type="PROSITE" id="PS50011">
    <property type="entry name" value="PROTEIN_KINASE_DOM"/>
    <property type="match status" value="1"/>
</dbReference>
<dbReference type="PROSITE" id="PS00383">
    <property type="entry name" value="TYR_PHOSPHATASE_1"/>
    <property type="match status" value="1"/>
</dbReference>
<dbReference type="InterPro" id="IPR011009">
    <property type="entry name" value="Kinase-like_dom_sf"/>
</dbReference>
<dbReference type="OrthoDB" id="1732493at2759"/>
<evidence type="ECO:0000256" key="1">
    <source>
        <dbReference type="ARBA" id="ARBA00006485"/>
    </source>
</evidence>
<gene>
    <name evidence="13" type="primary">CDKG-2</name>
    <name evidence="13" type="ORF">SNEC2469_LOCUS6596</name>
</gene>
<dbReference type="GO" id="GO:0080090">
    <property type="term" value="P:regulation of primary metabolic process"/>
    <property type="evidence" value="ECO:0007669"/>
    <property type="project" value="UniProtKB-ARBA"/>
</dbReference>